<dbReference type="Gene3D" id="1.25.40.10">
    <property type="entry name" value="Tetratricopeptide repeat domain"/>
    <property type="match status" value="1"/>
</dbReference>
<sequence>MDTSKNYEGMFFTAEAQRRREKILFCFNNSAPPTCCTFDRRRSGRLFVFVFLAWAGPALAGGPEDGLAAYNAGDYATALRLCRPLAEQGDAQAQYLLGRMHEKGRGVDRDFSAAARWYRMAAERNHHESQYRLAVAYAYGLGDLAQDDAQAIAWLRRSAEGGYKKAQKRLAQAYEEGRFGLPRDPKLAQYWRDQANAAEKASRPAAAKAP</sequence>
<dbReference type="Proteomes" id="UP000179360">
    <property type="component" value="Unassembled WGS sequence"/>
</dbReference>
<dbReference type="InterPro" id="IPR011990">
    <property type="entry name" value="TPR-like_helical_dom_sf"/>
</dbReference>
<dbReference type="SUPFAM" id="SSF81901">
    <property type="entry name" value="HCP-like"/>
    <property type="match status" value="1"/>
</dbReference>
<dbReference type="Pfam" id="PF08238">
    <property type="entry name" value="Sel1"/>
    <property type="match status" value="3"/>
</dbReference>
<name>A0A1F6TL57_9PROT</name>
<evidence type="ECO:0000313" key="1">
    <source>
        <dbReference type="EMBL" id="OGI45867.1"/>
    </source>
</evidence>
<proteinExistence type="predicted"/>
<dbReference type="STRING" id="1817764.A2637_07635"/>
<dbReference type="PANTHER" id="PTHR45011">
    <property type="entry name" value="DAP3-BINDING CELL DEATH ENHANCER 1"/>
    <property type="match status" value="1"/>
</dbReference>
<protein>
    <recommendedName>
        <fullName evidence="3">Sel1 repeat family protein</fullName>
    </recommendedName>
</protein>
<evidence type="ECO:0008006" key="3">
    <source>
        <dbReference type="Google" id="ProtNLM"/>
    </source>
</evidence>
<dbReference type="EMBL" id="MFSY01000062">
    <property type="protein sequence ID" value="OGI45867.1"/>
    <property type="molecule type" value="Genomic_DNA"/>
</dbReference>
<dbReference type="InterPro" id="IPR006597">
    <property type="entry name" value="Sel1-like"/>
</dbReference>
<dbReference type="InterPro" id="IPR052748">
    <property type="entry name" value="ISR_Activator"/>
</dbReference>
<dbReference type="PANTHER" id="PTHR45011:SF1">
    <property type="entry name" value="DAP3-BINDING CELL DEATH ENHANCER 1"/>
    <property type="match status" value="1"/>
</dbReference>
<organism evidence="1 2">
    <name type="scientific">Candidatus Muproteobacteria bacterium RIFCSPHIGHO2_01_FULL_65_16</name>
    <dbReference type="NCBI Taxonomy" id="1817764"/>
    <lineage>
        <taxon>Bacteria</taxon>
        <taxon>Pseudomonadati</taxon>
        <taxon>Pseudomonadota</taxon>
        <taxon>Candidatus Muproteobacteria</taxon>
    </lineage>
</organism>
<dbReference type="SMART" id="SM00671">
    <property type="entry name" value="SEL1"/>
    <property type="match status" value="3"/>
</dbReference>
<gene>
    <name evidence="1" type="ORF">A2637_07635</name>
</gene>
<accession>A0A1F6TL57</accession>
<evidence type="ECO:0000313" key="2">
    <source>
        <dbReference type="Proteomes" id="UP000179360"/>
    </source>
</evidence>
<comment type="caution">
    <text evidence="1">The sequence shown here is derived from an EMBL/GenBank/DDBJ whole genome shotgun (WGS) entry which is preliminary data.</text>
</comment>
<reference evidence="1 2" key="1">
    <citation type="journal article" date="2016" name="Nat. Commun.">
        <title>Thousands of microbial genomes shed light on interconnected biogeochemical processes in an aquifer system.</title>
        <authorList>
            <person name="Anantharaman K."/>
            <person name="Brown C.T."/>
            <person name="Hug L.A."/>
            <person name="Sharon I."/>
            <person name="Castelle C.J."/>
            <person name="Probst A.J."/>
            <person name="Thomas B.C."/>
            <person name="Singh A."/>
            <person name="Wilkins M.J."/>
            <person name="Karaoz U."/>
            <person name="Brodie E.L."/>
            <person name="Williams K.H."/>
            <person name="Hubbard S.S."/>
            <person name="Banfield J.F."/>
        </authorList>
    </citation>
    <scope>NUCLEOTIDE SEQUENCE [LARGE SCALE GENOMIC DNA]</scope>
</reference>
<dbReference type="AlphaFoldDB" id="A0A1F6TL57"/>